<proteinExistence type="predicted"/>
<name>A0A165E4U0_EXIGL</name>
<evidence type="ECO:0000256" key="1">
    <source>
        <dbReference type="SAM" id="MobiDB-lite"/>
    </source>
</evidence>
<reference evidence="2 3" key="1">
    <citation type="journal article" date="2016" name="Mol. Biol. Evol.">
        <title>Comparative Genomics of Early-Diverging Mushroom-Forming Fungi Provides Insights into the Origins of Lignocellulose Decay Capabilities.</title>
        <authorList>
            <person name="Nagy L.G."/>
            <person name="Riley R."/>
            <person name="Tritt A."/>
            <person name="Adam C."/>
            <person name="Daum C."/>
            <person name="Floudas D."/>
            <person name="Sun H."/>
            <person name="Yadav J.S."/>
            <person name="Pangilinan J."/>
            <person name="Larsson K.H."/>
            <person name="Matsuura K."/>
            <person name="Barry K."/>
            <person name="Labutti K."/>
            <person name="Kuo R."/>
            <person name="Ohm R.A."/>
            <person name="Bhattacharya S.S."/>
            <person name="Shirouzu T."/>
            <person name="Yoshinaga Y."/>
            <person name="Martin F.M."/>
            <person name="Grigoriev I.V."/>
            <person name="Hibbett D.S."/>
        </authorList>
    </citation>
    <scope>NUCLEOTIDE SEQUENCE [LARGE SCALE GENOMIC DNA]</scope>
    <source>
        <strain evidence="2 3">HHB12029</strain>
    </source>
</reference>
<keyword evidence="3" id="KW-1185">Reference proteome</keyword>
<dbReference type="EMBL" id="KV426167">
    <property type="protein sequence ID" value="KZV86065.1"/>
    <property type="molecule type" value="Genomic_DNA"/>
</dbReference>
<evidence type="ECO:0000313" key="3">
    <source>
        <dbReference type="Proteomes" id="UP000077266"/>
    </source>
</evidence>
<gene>
    <name evidence="2" type="ORF">EXIGLDRAFT_752987</name>
</gene>
<accession>A0A165E4U0</accession>
<organism evidence="2 3">
    <name type="scientific">Exidia glandulosa HHB12029</name>
    <dbReference type="NCBI Taxonomy" id="1314781"/>
    <lineage>
        <taxon>Eukaryota</taxon>
        <taxon>Fungi</taxon>
        <taxon>Dikarya</taxon>
        <taxon>Basidiomycota</taxon>
        <taxon>Agaricomycotina</taxon>
        <taxon>Agaricomycetes</taxon>
        <taxon>Auriculariales</taxon>
        <taxon>Exidiaceae</taxon>
        <taxon>Exidia</taxon>
    </lineage>
</organism>
<dbReference type="AlphaFoldDB" id="A0A165E4U0"/>
<dbReference type="Proteomes" id="UP000077266">
    <property type="component" value="Unassembled WGS sequence"/>
</dbReference>
<protein>
    <submittedName>
        <fullName evidence="2">Uncharacterized protein</fullName>
    </submittedName>
</protein>
<sequence length="193" mass="20973">MPLAHDWLRRVENVRRECDAAHPAKGKKSMYLPVATGQGAHPRIVAGRNPTGNKTSTPVVLIDKSNVNTCRKEYKLLADDAVADVQQTEPADGTATAKIPPAPNSLAQAQVLGKRRRDDKDVDGTEEAWEDQSTQPAPHGQDTANAGSSQVATGALPKIFIRIPPRAVPVSRRARPPPARQSLQRSCKKRRVD</sequence>
<feature type="region of interest" description="Disordered" evidence="1">
    <location>
        <begin position="89"/>
        <end position="193"/>
    </location>
</feature>
<dbReference type="InParanoid" id="A0A165E4U0"/>
<evidence type="ECO:0000313" key="2">
    <source>
        <dbReference type="EMBL" id="KZV86065.1"/>
    </source>
</evidence>
<feature type="compositionally biased region" description="Low complexity" evidence="1">
    <location>
        <begin position="161"/>
        <end position="171"/>
    </location>
</feature>
<feature type="compositionally biased region" description="Polar residues" evidence="1">
    <location>
        <begin position="131"/>
        <end position="152"/>
    </location>
</feature>